<comment type="subcellular location">
    <subcellularLocation>
        <location evidence="1 11">Mitochondrion inner membrane</location>
        <topology evidence="1 11">Single-pass membrane protein</topology>
    </subcellularLocation>
</comment>
<evidence type="ECO:0000256" key="8">
    <source>
        <dbReference type="ARBA" id="ARBA00023128"/>
    </source>
</evidence>
<keyword evidence="9 11" id="KW-0472">Membrane</keyword>
<comment type="subunit">
    <text evidence="11">Component of the TIM23 complex.</text>
</comment>
<evidence type="ECO:0000256" key="10">
    <source>
        <dbReference type="ARBA" id="ARBA00060204"/>
    </source>
</evidence>
<evidence type="ECO:0000256" key="4">
    <source>
        <dbReference type="ARBA" id="ARBA00022692"/>
    </source>
</evidence>
<evidence type="ECO:0000256" key="11">
    <source>
        <dbReference type="RuleBase" id="RU367142"/>
    </source>
</evidence>
<dbReference type="Proteomes" id="UP000193240">
    <property type="component" value="Unassembled WGS sequence"/>
</dbReference>
<evidence type="ECO:0000256" key="6">
    <source>
        <dbReference type="ARBA" id="ARBA00022946"/>
    </source>
</evidence>
<keyword evidence="11" id="KW-0653">Protein transport</keyword>
<feature type="transmembrane region" description="Helical" evidence="11">
    <location>
        <begin position="89"/>
        <end position="109"/>
    </location>
</feature>
<keyword evidence="8 11" id="KW-0496">Mitochondrion</keyword>
<evidence type="ECO:0000256" key="2">
    <source>
        <dbReference type="ARBA" id="ARBA00010867"/>
    </source>
</evidence>
<reference evidence="13 14" key="1">
    <citation type="journal article" date="2017" name="Genome Announc.">
        <title>Genome sequence of the saprophytic ascomycete Epicoccum nigrum ICMP 19927 strain isolated from New Zealand.</title>
        <authorList>
            <person name="Fokin M."/>
            <person name="Fleetwood D."/>
            <person name="Weir B.S."/>
            <person name="Villas-Boas S.G."/>
        </authorList>
    </citation>
    <scope>NUCLEOTIDE SEQUENCE [LARGE SCALE GENOMIC DNA]</scope>
    <source>
        <strain evidence="13 14">ICMP 19927</strain>
    </source>
</reference>
<dbReference type="AlphaFoldDB" id="A0A1Y2LWJ1"/>
<dbReference type="GO" id="GO:0030150">
    <property type="term" value="P:protein import into mitochondrial matrix"/>
    <property type="evidence" value="ECO:0007669"/>
    <property type="project" value="UniProtKB-UniRule"/>
</dbReference>
<dbReference type="STRING" id="105696.A0A1Y2LWJ1"/>
<evidence type="ECO:0000256" key="1">
    <source>
        <dbReference type="ARBA" id="ARBA00004434"/>
    </source>
</evidence>
<dbReference type="Pfam" id="PF08294">
    <property type="entry name" value="TIM21"/>
    <property type="match status" value="1"/>
</dbReference>
<name>A0A1Y2LWJ1_EPING</name>
<keyword evidence="11" id="KW-0813">Transport</keyword>
<keyword evidence="6" id="KW-0809">Transit peptide</keyword>
<dbReference type="PANTHER" id="PTHR13032:SF6">
    <property type="entry name" value="MITOCHONDRIAL IMPORT INNER MEMBRANE TRANSLOCASE SUBUNIT TIM21"/>
    <property type="match status" value="1"/>
</dbReference>
<dbReference type="FunFam" id="3.10.450.320:FF:000002">
    <property type="entry name" value="Mitochondrial import inner membrane translocase subunit tim21"/>
    <property type="match status" value="1"/>
</dbReference>
<evidence type="ECO:0000256" key="12">
    <source>
        <dbReference type="SAM" id="MobiDB-lite"/>
    </source>
</evidence>
<dbReference type="InterPro" id="IPR038552">
    <property type="entry name" value="Tim21_IMS_sf"/>
</dbReference>
<sequence length="241" mass="26920">MAALYKPTEAISLLRSALLLPRIQPSTIRRPRAAFSTTRKTQATEPTFPGSPIPQPSRKSITLTGDTGRVHWNQLSPGEKVVRTTQQSFNLIIVAVGLVATGGVTYFLFSDVFSPNSKTAYFNEATEKVRADPRCQKLLGEASQIAAYGESSWSRHARNRFLSSTEETDKWGTDHLKFRFFVEGNTGKQGVVHVHLIKKPSMSTYEYAELTVDVKGHRSIDLAAKEKQDHVAPKIFGARWW</sequence>
<keyword evidence="14" id="KW-1185">Reference proteome</keyword>
<dbReference type="FunCoup" id="A0A1Y2LWJ1">
    <property type="interactions" value="226"/>
</dbReference>
<keyword evidence="4 11" id="KW-0812">Transmembrane</keyword>
<feature type="region of interest" description="Disordered" evidence="12">
    <location>
        <begin position="33"/>
        <end position="58"/>
    </location>
</feature>
<evidence type="ECO:0000256" key="7">
    <source>
        <dbReference type="ARBA" id="ARBA00022989"/>
    </source>
</evidence>
<gene>
    <name evidence="13" type="ORF">B5807_07470</name>
</gene>
<dbReference type="InParanoid" id="A0A1Y2LWJ1"/>
<dbReference type="Gene3D" id="3.10.450.320">
    <property type="entry name" value="Mitochondrial import inner membrane translocase subunit Tim21"/>
    <property type="match status" value="1"/>
</dbReference>
<accession>A0A1Y2LWJ1</accession>
<evidence type="ECO:0000313" key="14">
    <source>
        <dbReference type="Proteomes" id="UP000193240"/>
    </source>
</evidence>
<dbReference type="PANTHER" id="PTHR13032">
    <property type="entry name" value="MITOCHONDRIAL IMPORT INNER MEMBRANE TRANSLOCASE SUBUNIT TIM21"/>
    <property type="match status" value="1"/>
</dbReference>
<dbReference type="OMA" id="HFHVEGP"/>
<evidence type="ECO:0000256" key="5">
    <source>
        <dbReference type="ARBA" id="ARBA00022792"/>
    </source>
</evidence>
<keyword evidence="5 11" id="KW-0999">Mitochondrion inner membrane</keyword>
<protein>
    <recommendedName>
        <fullName evidence="3 11">Mitochondrial import inner membrane translocase subunit Tim21</fullName>
    </recommendedName>
</protein>
<evidence type="ECO:0000256" key="3">
    <source>
        <dbReference type="ARBA" id="ARBA00020726"/>
    </source>
</evidence>
<comment type="similarity">
    <text evidence="2 11">Belongs to the TIM21 family.</text>
</comment>
<dbReference type="InterPro" id="IPR013261">
    <property type="entry name" value="Tim21"/>
</dbReference>
<evidence type="ECO:0000313" key="13">
    <source>
        <dbReference type="EMBL" id="OSS47537.1"/>
    </source>
</evidence>
<dbReference type="GO" id="GO:0005744">
    <property type="term" value="C:TIM23 mitochondrial import inner membrane translocase complex"/>
    <property type="evidence" value="ECO:0007669"/>
    <property type="project" value="UniProtKB-UniRule"/>
</dbReference>
<organism evidence="13 14">
    <name type="scientific">Epicoccum nigrum</name>
    <name type="common">Soil fungus</name>
    <name type="synonym">Epicoccum purpurascens</name>
    <dbReference type="NCBI Taxonomy" id="105696"/>
    <lineage>
        <taxon>Eukaryota</taxon>
        <taxon>Fungi</taxon>
        <taxon>Dikarya</taxon>
        <taxon>Ascomycota</taxon>
        <taxon>Pezizomycotina</taxon>
        <taxon>Dothideomycetes</taxon>
        <taxon>Pleosporomycetidae</taxon>
        <taxon>Pleosporales</taxon>
        <taxon>Pleosporineae</taxon>
        <taxon>Didymellaceae</taxon>
        <taxon>Epicoccum</taxon>
    </lineage>
</organism>
<proteinExistence type="inferred from homology"/>
<comment type="function">
    <text evidence="10">Essential component of the TIM23 complex, a complex that mediates the translocation of transit peptide-containing proteins across the mitochondrial inner membrane. Required to keep the TOM and the TIM23 complexes in close contact. At some point, it is released from the TOM23 complex to allow protein translocation into the mitochondrial matrix.</text>
</comment>
<keyword evidence="7 11" id="KW-1133">Transmembrane helix</keyword>
<feature type="compositionally biased region" description="Polar residues" evidence="12">
    <location>
        <begin position="35"/>
        <end position="45"/>
    </location>
</feature>
<keyword evidence="11" id="KW-0811">Translocation</keyword>
<evidence type="ECO:0000256" key="9">
    <source>
        <dbReference type="ARBA" id="ARBA00023136"/>
    </source>
</evidence>
<dbReference type="EMBL" id="KZ107848">
    <property type="protein sequence ID" value="OSS47537.1"/>
    <property type="molecule type" value="Genomic_DNA"/>
</dbReference>